<dbReference type="STRING" id="564137.SAMN04488238_103339"/>
<dbReference type="Proteomes" id="UP000198539">
    <property type="component" value="Unassembled WGS sequence"/>
</dbReference>
<accession>A0A1H2WCI3</accession>
<protein>
    <recommendedName>
        <fullName evidence="3">Phage tail tube protein, GTA-gp10</fullName>
    </recommendedName>
</protein>
<dbReference type="AlphaFoldDB" id="A0A1H2WCI3"/>
<name>A0A1H2WCI3_9RHOB</name>
<evidence type="ECO:0000313" key="2">
    <source>
        <dbReference type="Proteomes" id="UP000198539"/>
    </source>
</evidence>
<dbReference type="EMBL" id="FNOM01000003">
    <property type="protein sequence ID" value="SDW78332.1"/>
    <property type="molecule type" value="Genomic_DNA"/>
</dbReference>
<evidence type="ECO:0008006" key="3">
    <source>
        <dbReference type="Google" id="ProtNLM"/>
    </source>
</evidence>
<proteinExistence type="predicted"/>
<organism evidence="1 2">
    <name type="scientific">Roseicitreum antarcticum</name>
    <dbReference type="NCBI Taxonomy" id="564137"/>
    <lineage>
        <taxon>Bacteria</taxon>
        <taxon>Pseudomonadati</taxon>
        <taxon>Pseudomonadota</taxon>
        <taxon>Alphaproteobacteria</taxon>
        <taxon>Rhodobacterales</taxon>
        <taxon>Paracoccaceae</taxon>
        <taxon>Roseicitreum</taxon>
    </lineage>
</organism>
<keyword evidence="2" id="KW-1185">Reference proteome</keyword>
<sequence>MADITGTIRAVHGGSTYDLRCTMGVLAKLQGIHGPSVGGLLDGSAGDLPEFQPMIDMVSLSLQKASGLPADQADEIADDLITEDQGIVERLLTAAFPEAASEAPASGNRKRPKRAA</sequence>
<gene>
    <name evidence="1" type="ORF">SAMN04488238_103339</name>
</gene>
<dbReference type="RefSeq" id="WP_092886899.1">
    <property type="nucleotide sequence ID" value="NZ_CP061498.1"/>
</dbReference>
<reference evidence="1 2" key="1">
    <citation type="submission" date="2016-10" db="EMBL/GenBank/DDBJ databases">
        <authorList>
            <person name="de Groot N.N."/>
        </authorList>
    </citation>
    <scope>NUCLEOTIDE SEQUENCE [LARGE SCALE GENOMIC DNA]</scope>
    <source>
        <strain evidence="1 2">CGMCC 1.8894</strain>
    </source>
</reference>
<evidence type="ECO:0000313" key="1">
    <source>
        <dbReference type="EMBL" id="SDW78332.1"/>
    </source>
</evidence>
<dbReference type="OrthoDB" id="7775905at2"/>